<dbReference type="Proteomes" id="UP000054937">
    <property type="component" value="Unassembled WGS sequence"/>
</dbReference>
<dbReference type="InParanoid" id="A0A0V0QSL1"/>
<dbReference type="Gene3D" id="3.40.50.300">
    <property type="entry name" value="P-loop containing nucleotide triphosphate hydrolases"/>
    <property type="match status" value="1"/>
</dbReference>
<evidence type="ECO:0000313" key="2">
    <source>
        <dbReference type="Proteomes" id="UP000054937"/>
    </source>
</evidence>
<dbReference type="GO" id="GO:0016787">
    <property type="term" value="F:hydrolase activity"/>
    <property type="evidence" value="ECO:0007669"/>
    <property type="project" value="UniProtKB-KW"/>
</dbReference>
<dbReference type="AlphaFoldDB" id="A0A0V0QSL1"/>
<proteinExistence type="predicted"/>
<sequence>MSIVAAFISKFFSHCTSKQHQQKEQKEENLKNSIFVIGLDGVGKSTLIEQWHKLQNKNTDFSLILSSSFIKYYYNINNIKKIYKLDLGSQVKVMIVINKSDIIYNTSYEQYRDLDSKELIKKVLNLETKLEEKYKLKYKNYEISATNQNECLKVLKVIEKDNEKK</sequence>
<evidence type="ECO:0000313" key="1">
    <source>
        <dbReference type="EMBL" id="KRX04901.1"/>
    </source>
</evidence>
<protein>
    <submittedName>
        <fullName evidence="1">p-loop containing nucleoside triphosphate hydrolase</fullName>
    </submittedName>
</protein>
<accession>A0A0V0QSL1</accession>
<gene>
    <name evidence="1" type="ORF">PPERSA_06535</name>
</gene>
<name>A0A0V0QSL1_PSEPJ</name>
<dbReference type="InterPro" id="IPR027417">
    <property type="entry name" value="P-loop_NTPase"/>
</dbReference>
<comment type="caution">
    <text evidence="1">The sequence shown here is derived from an EMBL/GenBank/DDBJ whole genome shotgun (WGS) entry which is preliminary data.</text>
</comment>
<reference evidence="1 2" key="1">
    <citation type="journal article" date="2015" name="Sci. Rep.">
        <title>Genome of the facultative scuticociliatosis pathogen Pseudocohnilembus persalinus provides insight into its virulence through horizontal gene transfer.</title>
        <authorList>
            <person name="Xiong J."/>
            <person name="Wang G."/>
            <person name="Cheng J."/>
            <person name="Tian M."/>
            <person name="Pan X."/>
            <person name="Warren A."/>
            <person name="Jiang C."/>
            <person name="Yuan D."/>
            <person name="Miao W."/>
        </authorList>
    </citation>
    <scope>NUCLEOTIDE SEQUENCE [LARGE SCALE GENOMIC DNA]</scope>
    <source>
        <strain evidence="1">36N120E</strain>
    </source>
</reference>
<keyword evidence="2" id="KW-1185">Reference proteome</keyword>
<keyword evidence="1" id="KW-0378">Hydrolase</keyword>
<dbReference type="SUPFAM" id="SSF52540">
    <property type="entry name" value="P-loop containing nucleoside triphosphate hydrolases"/>
    <property type="match status" value="1"/>
</dbReference>
<organism evidence="1 2">
    <name type="scientific">Pseudocohnilembus persalinus</name>
    <name type="common">Ciliate</name>
    <dbReference type="NCBI Taxonomy" id="266149"/>
    <lineage>
        <taxon>Eukaryota</taxon>
        <taxon>Sar</taxon>
        <taxon>Alveolata</taxon>
        <taxon>Ciliophora</taxon>
        <taxon>Intramacronucleata</taxon>
        <taxon>Oligohymenophorea</taxon>
        <taxon>Scuticociliatia</taxon>
        <taxon>Philasterida</taxon>
        <taxon>Pseudocohnilembidae</taxon>
        <taxon>Pseudocohnilembus</taxon>
    </lineage>
</organism>
<dbReference type="EMBL" id="LDAU01000110">
    <property type="protein sequence ID" value="KRX04901.1"/>
    <property type="molecule type" value="Genomic_DNA"/>
</dbReference>